<evidence type="ECO:0000313" key="10">
    <source>
        <dbReference type="EMBL" id="KAF8872837.1"/>
    </source>
</evidence>
<gene>
    <name evidence="10" type="ORF">CPB84DRAFT_1716091</name>
</gene>
<dbReference type="PANTHER" id="PTHR47966">
    <property type="entry name" value="BETA-SITE APP-CLEAVING ENZYME, ISOFORM A-RELATED"/>
    <property type="match status" value="1"/>
</dbReference>
<evidence type="ECO:0000313" key="11">
    <source>
        <dbReference type="Proteomes" id="UP000724874"/>
    </source>
</evidence>
<feature type="chain" id="PRO_5040443843" evidence="8">
    <location>
        <begin position="22"/>
        <end position="428"/>
    </location>
</feature>
<dbReference type="SUPFAM" id="SSF50630">
    <property type="entry name" value="Acid proteases"/>
    <property type="match status" value="1"/>
</dbReference>
<accession>A0A9P5NAZ7</accession>
<feature type="active site" evidence="5">
    <location>
        <position position="297"/>
    </location>
</feature>
<keyword evidence="2 7" id="KW-0645">Protease</keyword>
<sequence length="428" mass="45046">MLSVVPGIFAISFLLLSQCLAAPQSNEPAGLSIPLKRRTSTPQTLKEIGSWAKAHRENLEIKYGNRKHDKRATGTNLLVNQNSDSSYFGSLAIGTPPTAFNVILDTGSADLWVADSSCLTGCLSVPTFNPSTSSTFQNQSSTFSITYGSGQAAGSLGSDVVQMAGFSVQNQVFAVCDQVSSGLLTSPVSGLLGLGFQSIASSNAMPLWQTLATSGAWDAPLMAFQLTRYLNNTSASKEEPGGSFTMGFTNSSLYTGDIDYVDMPTQGSYWILSMAGINVNGNSIPLPSGQSSYAAIDTGTTLVGGPPQYVSQIFAQIPGSQPGTGDFQNYYTYPCDSAVNVSLSFGGKQNWTISAADFQLSRLTRSSCLGAFFELSTSSSAPSWIVGDTFLKNVYSVFRYKPLSIGFAQLSATAVAESGSGGPVPLQP</sequence>
<keyword evidence="6" id="KW-1015">Disulfide bond</keyword>
<dbReference type="Pfam" id="PF00026">
    <property type="entry name" value="Asp"/>
    <property type="match status" value="1"/>
</dbReference>
<dbReference type="InterPro" id="IPR001461">
    <property type="entry name" value="Aspartic_peptidase_A1"/>
</dbReference>
<name>A0A9P5NAZ7_GYMJU</name>
<dbReference type="PROSITE" id="PS51767">
    <property type="entry name" value="PEPTIDASE_A1"/>
    <property type="match status" value="1"/>
</dbReference>
<feature type="disulfide bond" evidence="6">
    <location>
        <begin position="118"/>
        <end position="122"/>
    </location>
</feature>
<dbReference type="CDD" id="cd05471">
    <property type="entry name" value="pepsin_like"/>
    <property type="match status" value="1"/>
</dbReference>
<dbReference type="GO" id="GO:0004190">
    <property type="term" value="F:aspartic-type endopeptidase activity"/>
    <property type="evidence" value="ECO:0007669"/>
    <property type="project" value="UniProtKB-KW"/>
</dbReference>
<dbReference type="PROSITE" id="PS00141">
    <property type="entry name" value="ASP_PROTEASE"/>
    <property type="match status" value="1"/>
</dbReference>
<dbReference type="OrthoDB" id="771136at2759"/>
<keyword evidence="3 7" id="KW-0064">Aspartyl protease</keyword>
<evidence type="ECO:0000256" key="1">
    <source>
        <dbReference type="ARBA" id="ARBA00007447"/>
    </source>
</evidence>
<proteinExistence type="inferred from homology"/>
<keyword evidence="11" id="KW-1185">Reference proteome</keyword>
<feature type="domain" description="Peptidase A1" evidence="9">
    <location>
        <begin position="87"/>
        <end position="408"/>
    </location>
</feature>
<keyword evidence="8" id="KW-0732">Signal</keyword>
<evidence type="ECO:0000256" key="5">
    <source>
        <dbReference type="PIRSR" id="PIRSR601461-1"/>
    </source>
</evidence>
<comment type="similarity">
    <text evidence="1 7">Belongs to the peptidase A1 family.</text>
</comment>
<dbReference type="Gene3D" id="2.40.70.10">
    <property type="entry name" value="Acid Proteases"/>
    <property type="match status" value="2"/>
</dbReference>
<reference evidence="10" key="1">
    <citation type="submission" date="2020-11" db="EMBL/GenBank/DDBJ databases">
        <authorList>
            <consortium name="DOE Joint Genome Institute"/>
            <person name="Ahrendt S."/>
            <person name="Riley R."/>
            <person name="Andreopoulos W."/>
            <person name="LaButti K."/>
            <person name="Pangilinan J."/>
            <person name="Ruiz-duenas F.J."/>
            <person name="Barrasa J.M."/>
            <person name="Sanchez-Garcia M."/>
            <person name="Camarero S."/>
            <person name="Miyauchi S."/>
            <person name="Serrano A."/>
            <person name="Linde D."/>
            <person name="Babiker R."/>
            <person name="Drula E."/>
            <person name="Ayuso-Fernandez I."/>
            <person name="Pacheco R."/>
            <person name="Padilla G."/>
            <person name="Ferreira P."/>
            <person name="Barriuso J."/>
            <person name="Kellner H."/>
            <person name="Castanera R."/>
            <person name="Alfaro M."/>
            <person name="Ramirez L."/>
            <person name="Pisabarro A.G."/>
            <person name="Kuo A."/>
            <person name="Tritt A."/>
            <person name="Lipzen A."/>
            <person name="He G."/>
            <person name="Yan M."/>
            <person name="Ng V."/>
            <person name="Cullen D."/>
            <person name="Martin F."/>
            <person name="Rosso M.-N."/>
            <person name="Henrissat B."/>
            <person name="Hibbett D."/>
            <person name="Martinez A.T."/>
            <person name="Grigoriev I.V."/>
        </authorList>
    </citation>
    <scope>NUCLEOTIDE SEQUENCE</scope>
    <source>
        <strain evidence="10">AH 44721</strain>
    </source>
</reference>
<dbReference type="EMBL" id="JADNYJ010000254">
    <property type="protein sequence ID" value="KAF8872837.1"/>
    <property type="molecule type" value="Genomic_DNA"/>
</dbReference>
<evidence type="ECO:0000256" key="8">
    <source>
        <dbReference type="SAM" id="SignalP"/>
    </source>
</evidence>
<dbReference type="GO" id="GO:0006508">
    <property type="term" value="P:proteolysis"/>
    <property type="evidence" value="ECO:0007669"/>
    <property type="project" value="UniProtKB-KW"/>
</dbReference>
<dbReference type="InterPro" id="IPR001969">
    <property type="entry name" value="Aspartic_peptidase_AS"/>
</dbReference>
<evidence type="ECO:0000256" key="7">
    <source>
        <dbReference type="RuleBase" id="RU000454"/>
    </source>
</evidence>
<evidence type="ECO:0000256" key="3">
    <source>
        <dbReference type="ARBA" id="ARBA00022750"/>
    </source>
</evidence>
<evidence type="ECO:0000256" key="6">
    <source>
        <dbReference type="PIRSR" id="PIRSR601461-2"/>
    </source>
</evidence>
<evidence type="ECO:0000256" key="2">
    <source>
        <dbReference type="ARBA" id="ARBA00022670"/>
    </source>
</evidence>
<dbReference type="AlphaFoldDB" id="A0A9P5NAZ7"/>
<keyword evidence="4 7" id="KW-0378">Hydrolase</keyword>
<evidence type="ECO:0000259" key="9">
    <source>
        <dbReference type="PROSITE" id="PS51767"/>
    </source>
</evidence>
<feature type="active site" evidence="5">
    <location>
        <position position="105"/>
    </location>
</feature>
<dbReference type="PANTHER" id="PTHR47966:SF6">
    <property type="entry name" value="PEPTIDASE A1 DOMAIN-CONTAINING PROTEIN"/>
    <property type="match status" value="1"/>
</dbReference>
<feature type="signal peptide" evidence="8">
    <location>
        <begin position="1"/>
        <end position="21"/>
    </location>
</feature>
<dbReference type="PRINTS" id="PR00792">
    <property type="entry name" value="PEPSIN"/>
</dbReference>
<comment type="caution">
    <text evidence="10">The sequence shown here is derived from an EMBL/GenBank/DDBJ whole genome shotgun (WGS) entry which is preliminary data.</text>
</comment>
<dbReference type="InterPro" id="IPR034164">
    <property type="entry name" value="Pepsin-like_dom"/>
</dbReference>
<protein>
    <submittedName>
        <fullName evidence="10">Aspartic peptidase A1</fullName>
    </submittedName>
</protein>
<dbReference type="Proteomes" id="UP000724874">
    <property type="component" value="Unassembled WGS sequence"/>
</dbReference>
<dbReference type="InterPro" id="IPR021109">
    <property type="entry name" value="Peptidase_aspartic_dom_sf"/>
</dbReference>
<dbReference type="FunFam" id="2.40.70.10:FF:000115">
    <property type="entry name" value="Lysosomal aspartic protease"/>
    <property type="match status" value="1"/>
</dbReference>
<evidence type="ECO:0000256" key="4">
    <source>
        <dbReference type="ARBA" id="ARBA00022801"/>
    </source>
</evidence>
<dbReference type="InterPro" id="IPR033121">
    <property type="entry name" value="PEPTIDASE_A1"/>
</dbReference>
<organism evidence="10 11">
    <name type="scientific">Gymnopilus junonius</name>
    <name type="common">Spectacular rustgill mushroom</name>
    <name type="synonym">Gymnopilus spectabilis subsp. junonius</name>
    <dbReference type="NCBI Taxonomy" id="109634"/>
    <lineage>
        <taxon>Eukaryota</taxon>
        <taxon>Fungi</taxon>
        <taxon>Dikarya</taxon>
        <taxon>Basidiomycota</taxon>
        <taxon>Agaricomycotina</taxon>
        <taxon>Agaricomycetes</taxon>
        <taxon>Agaricomycetidae</taxon>
        <taxon>Agaricales</taxon>
        <taxon>Agaricineae</taxon>
        <taxon>Hymenogastraceae</taxon>
        <taxon>Gymnopilus</taxon>
    </lineage>
</organism>